<name>A0A1S1Z3L5_FLAPC</name>
<dbReference type="SUPFAM" id="SSF102588">
    <property type="entry name" value="LmbE-like"/>
    <property type="match status" value="1"/>
</dbReference>
<sequence>MTTTLLNQQVMTDREFERLETLTFGTNAEASIVIANEIADLIRDKAAKGENAVLGLATGSSPLKVYDELIRLHKEEGLSFKNVITFNLDEYYPMQPDSVHSYVRFMKENLFDHIDIEEKNIHIPDGTLAMKDVYAFCQDYEAKIAAAGGLDIQILGIGRTGHIGFNEPGSTENSRTRMVTLAAVTRIDAAPSFGGLDNVPKRAITMGVKPIMQAGRIIMMAWGSGKAPIVKKMVEGDISMQVPATFLQKHDNVSVYLDEGATEQLTRMTNPWLVREVEWTQAMVKKAVVWLAYKTGKPVLKLTNKDYIENGLDSVLSTKGAAYDLNIEVFNLLQHTITGWPGGKPSADDTQRPERAEPSKKRVIIFSPHPDDDVISMGGTFQRLVDQGHEVHIAYQTSGNIAVSDDDARRYATFSKSLMAKFGFDSPESNSKFKEITGFLDAKEDGDIDSLAVRQLKGQIRRDESIAACRYTGVSESNVHFLDLPFYETGKVRKNPVGEADIEIIKNLISEIQPHQIYAAGDLADPHGTHRVCLDAIFAALEELKNEDYMKDCWCWLYRGAWHEWPIDEIEMAVPMSPEQVMIKRKAIFFHESQKDGVVFQGTDDREFWQRAEERNSDTAKLYNQLGLAEYEAMEAFVRYHFN</sequence>
<dbReference type="InterPro" id="IPR024078">
    <property type="entry name" value="LmbE-like_dom_sf"/>
</dbReference>
<dbReference type="NCBIfam" id="NF002557">
    <property type="entry name" value="PRK02122.1"/>
    <property type="match status" value="1"/>
</dbReference>
<dbReference type="EC" id="3.5.99.6" evidence="1"/>
<accession>A0A1S1Z3L5</accession>
<dbReference type="OrthoDB" id="9791139at2"/>
<evidence type="ECO:0000256" key="1">
    <source>
        <dbReference type="NCBIfam" id="TIGR00502"/>
    </source>
</evidence>
<dbReference type="Gene3D" id="3.40.50.10320">
    <property type="entry name" value="LmbE-like"/>
    <property type="match status" value="1"/>
</dbReference>
<keyword evidence="4" id="KW-1185">Reference proteome</keyword>
<dbReference type="Gene3D" id="3.40.50.1360">
    <property type="match status" value="1"/>
</dbReference>
<dbReference type="InterPro" id="IPR004547">
    <property type="entry name" value="Glucosamine6P_isomerase"/>
</dbReference>
<dbReference type="GO" id="GO:0004342">
    <property type="term" value="F:glucosamine-6-phosphate deaminase activity"/>
    <property type="evidence" value="ECO:0007669"/>
    <property type="project" value="UniProtKB-UniRule"/>
</dbReference>
<proteinExistence type="predicted"/>
<dbReference type="STRING" id="915059.NH26_16500"/>
<comment type="caution">
    <text evidence="3">The sequence shown here is derived from an EMBL/GenBank/DDBJ whole genome shotgun (WGS) entry which is preliminary data.</text>
</comment>
<reference evidence="3 4" key="1">
    <citation type="journal article" date="2012" name="Int. J. Syst. Evol. Microbiol.">
        <title>Flammeovirga pacifica sp. nov., isolated from deep-sea sediment.</title>
        <authorList>
            <person name="Xu H."/>
            <person name="Fu Y."/>
            <person name="Yang N."/>
            <person name="Ding Z."/>
            <person name="Lai Q."/>
            <person name="Zeng R."/>
        </authorList>
    </citation>
    <scope>NUCLEOTIDE SEQUENCE [LARGE SCALE GENOMIC DNA]</scope>
    <source>
        <strain evidence="4">DSM 24597 / LMG 26175 / WPAGA1</strain>
    </source>
</reference>
<gene>
    <name evidence="3" type="ORF">NH26_16500</name>
</gene>
<dbReference type="Proteomes" id="UP000179797">
    <property type="component" value="Unassembled WGS sequence"/>
</dbReference>
<dbReference type="InterPro" id="IPR037171">
    <property type="entry name" value="NagB/RpiA_transferase-like"/>
</dbReference>
<dbReference type="GO" id="GO:0006046">
    <property type="term" value="P:N-acetylglucosamine catabolic process"/>
    <property type="evidence" value="ECO:0007669"/>
    <property type="project" value="UniProtKB-UniRule"/>
</dbReference>
<organism evidence="3 4">
    <name type="scientific">Flammeovirga pacifica</name>
    <dbReference type="NCBI Taxonomy" id="915059"/>
    <lineage>
        <taxon>Bacteria</taxon>
        <taxon>Pseudomonadati</taxon>
        <taxon>Bacteroidota</taxon>
        <taxon>Cytophagia</taxon>
        <taxon>Cytophagales</taxon>
        <taxon>Flammeovirgaceae</taxon>
        <taxon>Flammeovirga</taxon>
    </lineage>
</organism>
<dbReference type="AlphaFoldDB" id="A0A1S1Z3L5"/>
<dbReference type="InterPro" id="IPR052960">
    <property type="entry name" value="GlcN6P_deaminase-like"/>
</dbReference>
<dbReference type="Pfam" id="PF02585">
    <property type="entry name" value="PIG-L"/>
    <property type="match status" value="1"/>
</dbReference>
<dbReference type="RefSeq" id="WP_044219639.1">
    <property type="nucleotide sequence ID" value="NZ_JRYR02000001.1"/>
</dbReference>
<dbReference type="InterPro" id="IPR006148">
    <property type="entry name" value="Glc/Gal-6P_isomerase"/>
</dbReference>
<evidence type="ECO:0000313" key="3">
    <source>
        <dbReference type="EMBL" id="OHX67822.1"/>
    </source>
</evidence>
<dbReference type="PANTHER" id="PTHR42892:SF1">
    <property type="entry name" value="GLUCOSAMINE-6-PHOSPHATE ISOMERASE"/>
    <property type="match status" value="1"/>
</dbReference>
<dbReference type="EMBL" id="JRYR02000001">
    <property type="protein sequence ID" value="OHX67822.1"/>
    <property type="molecule type" value="Genomic_DNA"/>
</dbReference>
<dbReference type="Pfam" id="PF01182">
    <property type="entry name" value="Glucosamine_iso"/>
    <property type="match status" value="1"/>
</dbReference>
<dbReference type="InterPro" id="IPR003737">
    <property type="entry name" value="GlcNAc_PI_deacetylase-related"/>
</dbReference>
<dbReference type="GO" id="GO:0005975">
    <property type="term" value="P:carbohydrate metabolic process"/>
    <property type="evidence" value="ECO:0007669"/>
    <property type="project" value="InterPro"/>
</dbReference>
<dbReference type="CDD" id="cd01399">
    <property type="entry name" value="GlcN6P_deaminase"/>
    <property type="match status" value="1"/>
</dbReference>
<evidence type="ECO:0000313" key="4">
    <source>
        <dbReference type="Proteomes" id="UP000179797"/>
    </source>
</evidence>
<dbReference type="NCBIfam" id="TIGR00502">
    <property type="entry name" value="nagB"/>
    <property type="match status" value="1"/>
</dbReference>
<evidence type="ECO:0000259" key="2">
    <source>
        <dbReference type="Pfam" id="PF01182"/>
    </source>
</evidence>
<dbReference type="SUPFAM" id="SSF100950">
    <property type="entry name" value="NagB/RpiA/CoA transferase-like"/>
    <property type="match status" value="1"/>
</dbReference>
<protein>
    <recommendedName>
        <fullName evidence="1">Glucosamine-6-phosphate deaminase</fullName>
        <ecNumber evidence="1">3.5.99.6</ecNumber>
    </recommendedName>
</protein>
<feature type="domain" description="Glucosamine/galactosamine-6-phosphate isomerase" evidence="2">
    <location>
        <begin position="29"/>
        <end position="251"/>
    </location>
</feature>
<dbReference type="PANTHER" id="PTHR42892">
    <property type="entry name" value="GLUCOSAMINE-6-PHOSPHATE DEAMINASE-LIKE PROTEIN BT_0258-RELATED"/>
    <property type="match status" value="1"/>
</dbReference>